<dbReference type="PANTHER" id="PTHR38454">
    <property type="entry name" value="INTEGRAL MEMBRANE PROTEIN-RELATED"/>
    <property type="match status" value="1"/>
</dbReference>
<gene>
    <name evidence="2" type="ORF">ABFO16_08215</name>
</gene>
<feature type="transmembrane region" description="Helical" evidence="1">
    <location>
        <begin position="198"/>
        <end position="216"/>
    </location>
</feature>
<feature type="transmembrane region" description="Helical" evidence="1">
    <location>
        <begin position="461"/>
        <end position="479"/>
    </location>
</feature>
<dbReference type="Pfam" id="PF09586">
    <property type="entry name" value="YfhO"/>
    <property type="match status" value="2"/>
</dbReference>
<organism evidence="2 3">
    <name type="scientific">Ruminococcoides intestinihominis</name>
    <dbReference type="NCBI Taxonomy" id="3133161"/>
    <lineage>
        <taxon>Bacteria</taxon>
        <taxon>Bacillati</taxon>
        <taxon>Bacillota</taxon>
        <taxon>Clostridia</taxon>
        <taxon>Eubacteriales</taxon>
        <taxon>Oscillospiraceae</taxon>
        <taxon>Ruminococcoides</taxon>
    </lineage>
</organism>
<feature type="transmembrane region" description="Helical" evidence="1">
    <location>
        <begin position="770"/>
        <end position="791"/>
    </location>
</feature>
<dbReference type="RefSeq" id="WP_211147810.1">
    <property type="nucleotide sequence ID" value="NZ_JBBMEY010000029.1"/>
</dbReference>
<feature type="transmembrane region" description="Helical" evidence="1">
    <location>
        <begin position="335"/>
        <end position="353"/>
    </location>
</feature>
<feature type="transmembrane region" description="Helical" evidence="1">
    <location>
        <begin position="359"/>
        <end position="376"/>
    </location>
</feature>
<feature type="transmembrane region" description="Helical" evidence="1">
    <location>
        <begin position="228"/>
        <end position="254"/>
    </location>
</feature>
<feature type="transmembrane region" description="Helical" evidence="1">
    <location>
        <begin position="388"/>
        <end position="407"/>
    </location>
</feature>
<evidence type="ECO:0000313" key="3">
    <source>
        <dbReference type="Proteomes" id="UP001478133"/>
    </source>
</evidence>
<accession>A0ABV1HVR3</accession>
<evidence type="ECO:0000256" key="1">
    <source>
        <dbReference type="SAM" id="Phobius"/>
    </source>
</evidence>
<keyword evidence="3" id="KW-1185">Reference proteome</keyword>
<keyword evidence="1" id="KW-0812">Transmembrane</keyword>
<dbReference type="Proteomes" id="UP001478133">
    <property type="component" value="Unassembled WGS sequence"/>
</dbReference>
<protein>
    <submittedName>
        <fullName evidence="2">YfhO family protein</fullName>
    </submittedName>
</protein>
<feature type="transmembrane region" description="Helical" evidence="1">
    <location>
        <begin position="14"/>
        <end position="35"/>
    </location>
</feature>
<keyword evidence="1" id="KW-1133">Transmembrane helix</keyword>
<feature type="transmembrane region" description="Helical" evidence="1">
    <location>
        <begin position="427"/>
        <end position="449"/>
    </location>
</feature>
<dbReference type="PANTHER" id="PTHR38454:SF1">
    <property type="entry name" value="INTEGRAL MEMBRANE PROTEIN"/>
    <property type="match status" value="1"/>
</dbReference>
<dbReference type="InterPro" id="IPR018580">
    <property type="entry name" value="Uncharacterised_YfhO"/>
</dbReference>
<feature type="transmembrane region" description="Helical" evidence="1">
    <location>
        <begin position="304"/>
        <end position="323"/>
    </location>
</feature>
<comment type="caution">
    <text evidence="2">The sequence shown here is derived from an EMBL/GenBank/DDBJ whole genome shotgun (WGS) entry which is preliminary data.</text>
</comment>
<proteinExistence type="predicted"/>
<dbReference type="EMBL" id="JBBMFI010000036">
    <property type="protein sequence ID" value="MEQ2566219.1"/>
    <property type="molecule type" value="Genomic_DNA"/>
</dbReference>
<sequence length="798" mass="91103">MNLRKSLYRKEKNYALMAFLLGILFASLFFIPNMIAGNGYFVFYGDFNAQQIPFYQMVHDSILNGDTMWSNTTDLGANLVGSYSFYLLGSPFFWITLLFPSGAVPYLMGPLLILKIACASLTSYLFLQRYVKNKSTAVFGALLYAFSGFSVYNVFFNHFHEAILIFPLLLYSIDEYMYKKRKGIVALSVFLACTMNYYFFVGQVVFVIIYWVLRICTKTYPKIKFKELLILAFEVIIGFFMTAVILLPSILSVIQNNRLSEWPNGWNAVVYDTPQKYVHIIESFFFPPDIAARPNFTPDSGGNWASIAGWLPLVGMTGVIGFLQTKEKHWLKKLIPLLIVIALVPIFNAAFQGFNMNYYARWFYMFDLILVLATVMSMENTEVDWLKATRISAGVTVAILLLVGLMPTTSEADKKTTLGLENYPEWLWIYGSIALISMCGFVFILKAFAHNRKKMMRMLTLALALVVAVYGNYLVYLGVLQSNKSFIIDYSLNGGKDLKIDDIKNVRSDFYECTDNLGMYWQIPNIQAFQSIVPGSIMDFYPTFDSARDVASRPDTELYGLRGLLSVKYLFDNPSDDENFIDEDGNTKMPGFKYLDTRNGVNIYENQYYVPMGFMYNDFISSKEFKDIPTNNRDKALMKAMVLSEKQMKKYSSITGYKDSKTENDSYSNTGISSNFTYNENSYKKDCENRKNQSCKNFKYINNGFTATIDNKGKDNLVFFSVPYEDGWSAYVNGKEVNIEKVNVSFMAVKVDGNSTSEIKFTYKTPGLSAGFAITLISGVIYIGYIGFLYYRKRKVKK</sequence>
<reference evidence="2 3" key="1">
    <citation type="submission" date="2024-03" db="EMBL/GenBank/DDBJ databases">
        <title>Human intestinal bacterial collection.</title>
        <authorList>
            <person name="Pauvert C."/>
            <person name="Hitch T.C.A."/>
            <person name="Clavel T."/>
        </authorList>
    </citation>
    <scope>NUCLEOTIDE SEQUENCE [LARGE SCALE GENOMIC DNA]</scope>
    <source>
        <strain evidence="2 3">CLA-AP-H18</strain>
    </source>
</reference>
<evidence type="ECO:0000313" key="2">
    <source>
        <dbReference type="EMBL" id="MEQ2566219.1"/>
    </source>
</evidence>
<feature type="transmembrane region" description="Helical" evidence="1">
    <location>
        <begin position="137"/>
        <end position="155"/>
    </location>
</feature>
<keyword evidence="1" id="KW-0472">Membrane</keyword>
<name>A0ABV1HVR3_9FIRM</name>